<reference evidence="1" key="1">
    <citation type="submission" date="2020-04" db="EMBL/GenBank/DDBJ databases">
        <authorList>
            <person name="Chiriac C."/>
            <person name="Salcher M."/>
            <person name="Ghai R."/>
            <person name="Kavagutti S V."/>
        </authorList>
    </citation>
    <scope>NUCLEOTIDE SEQUENCE</scope>
</reference>
<sequence>MTSRPYTGTKDAVHEKPREGTKAFVDYCKFLFGVKSLGIFANRNVNGSGMPNPPKSVHATWRAFDLSCDAKTRFKLIDFLYTHRDILGVEEIHDYSNTYKPSKFGWGAGYRCDRDAWKVYEKNTIGSKNGQWVHVEISPLLADHPDVVAHAFETIFKGP</sequence>
<name>A0A6J5MPY9_9CAUD</name>
<gene>
    <name evidence="1" type="ORF">UFOVP492_18</name>
</gene>
<evidence type="ECO:0000313" key="1">
    <source>
        <dbReference type="EMBL" id="CAB4145529.1"/>
    </source>
</evidence>
<organism evidence="1">
    <name type="scientific">uncultured Caudovirales phage</name>
    <dbReference type="NCBI Taxonomy" id="2100421"/>
    <lineage>
        <taxon>Viruses</taxon>
        <taxon>Duplodnaviria</taxon>
        <taxon>Heunggongvirae</taxon>
        <taxon>Uroviricota</taxon>
        <taxon>Caudoviricetes</taxon>
        <taxon>Peduoviridae</taxon>
        <taxon>Maltschvirus</taxon>
        <taxon>Maltschvirus maltsch</taxon>
    </lineage>
</organism>
<accession>A0A6J5MPY9</accession>
<dbReference type="EMBL" id="LR796454">
    <property type="protein sequence ID" value="CAB4145529.1"/>
    <property type="molecule type" value="Genomic_DNA"/>
</dbReference>
<protein>
    <submittedName>
        <fullName evidence="1">Uncharacterized protein</fullName>
    </submittedName>
</protein>
<proteinExistence type="predicted"/>